<feature type="region of interest" description="Disordered" evidence="2">
    <location>
        <begin position="1"/>
        <end position="30"/>
    </location>
</feature>
<feature type="compositionally biased region" description="Polar residues" evidence="2">
    <location>
        <begin position="1"/>
        <end position="17"/>
    </location>
</feature>
<accession>A0A6L2MRK2</accession>
<dbReference type="Gene3D" id="3.10.10.10">
    <property type="entry name" value="HIV Type 1 Reverse Transcriptase, subunit A, domain 1"/>
    <property type="match status" value="1"/>
</dbReference>
<dbReference type="Gene3D" id="1.10.340.70">
    <property type="match status" value="1"/>
</dbReference>
<dbReference type="SUPFAM" id="SSF53098">
    <property type="entry name" value="Ribonuclease H-like"/>
    <property type="match status" value="1"/>
</dbReference>
<feature type="domain" description="Reverse transcriptase" evidence="3">
    <location>
        <begin position="537"/>
        <end position="642"/>
    </location>
</feature>
<proteinExistence type="predicted"/>
<evidence type="ECO:0000256" key="2">
    <source>
        <dbReference type="SAM" id="MobiDB-lite"/>
    </source>
</evidence>
<dbReference type="InterPro" id="IPR000477">
    <property type="entry name" value="RT_dom"/>
</dbReference>
<dbReference type="GO" id="GO:0003676">
    <property type="term" value="F:nucleic acid binding"/>
    <property type="evidence" value="ECO:0007669"/>
    <property type="project" value="InterPro"/>
</dbReference>
<dbReference type="PANTHER" id="PTHR37984">
    <property type="entry name" value="PROTEIN CBG26694"/>
    <property type="match status" value="1"/>
</dbReference>
<evidence type="ECO:0000259" key="5">
    <source>
        <dbReference type="Pfam" id="PF17919"/>
    </source>
</evidence>
<gene>
    <name evidence="6" type="ORF">Tci_047975</name>
</gene>
<dbReference type="InterPro" id="IPR050951">
    <property type="entry name" value="Retrovirus_Pol_polyprotein"/>
</dbReference>
<dbReference type="InterPro" id="IPR041577">
    <property type="entry name" value="RT_RNaseH_2"/>
</dbReference>
<dbReference type="PANTHER" id="PTHR37984:SF5">
    <property type="entry name" value="PROTEIN NYNRIN-LIKE"/>
    <property type="match status" value="1"/>
</dbReference>
<dbReference type="Pfam" id="PF00078">
    <property type="entry name" value="RVT_1"/>
    <property type="match status" value="1"/>
</dbReference>
<dbReference type="Gene3D" id="3.30.70.270">
    <property type="match status" value="2"/>
</dbReference>
<name>A0A6L2MRK2_TANCI</name>
<feature type="region of interest" description="Disordered" evidence="2">
    <location>
        <begin position="45"/>
        <end position="209"/>
    </location>
</feature>
<keyword evidence="1" id="KW-0511">Multifunctional enzyme</keyword>
<protein>
    <recommendedName>
        <fullName evidence="7">Reverse transcriptase domain-containing protein</fullName>
    </recommendedName>
</protein>
<evidence type="ECO:0008006" key="7">
    <source>
        <dbReference type="Google" id="ProtNLM"/>
    </source>
</evidence>
<evidence type="ECO:0000256" key="1">
    <source>
        <dbReference type="ARBA" id="ARBA00023268"/>
    </source>
</evidence>
<dbReference type="GO" id="GO:0004523">
    <property type="term" value="F:RNA-DNA hybrid ribonuclease activity"/>
    <property type="evidence" value="ECO:0007669"/>
    <property type="project" value="InterPro"/>
</dbReference>
<dbReference type="EMBL" id="BKCJ010007191">
    <property type="protein sequence ID" value="GEU75997.1"/>
    <property type="molecule type" value="Genomic_DNA"/>
</dbReference>
<feature type="domain" description="RNase H type-1" evidence="4">
    <location>
        <begin position="876"/>
        <end position="917"/>
    </location>
</feature>
<dbReference type="InterPro" id="IPR043128">
    <property type="entry name" value="Rev_trsase/Diguanyl_cyclase"/>
</dbReference>
<feature type="compositionally biased region" description="Basic and acidic residues" evidence="2">
    <location>
        <begin position="63"/>
        <end position="137"/>
    </location>
</feature>
<organism evidence="6">
    <name type="scientific">Tanacetum cinerariifolium</name>
    <name type="common">Dalmatian daisy</name>
    <name type="synonym">Chrysanthemum cinerariifolium</name>
    <dbReference type="NCBI Taxonomy" id="118510"/>
    <lineage>
        <taxon>Eukaryota</taxon>
        <taxon>Viridiplantae</taxon>
        <taxon>Streptophyta</taxon>
        <taxon>Embryophyta</taxon>
        <taxon>Tracheophyta</taxon>
        <taxon>Spermatophyta</taxon>
        <taxon>Magnoliopsida</taxon>
        <taxon>eudicotyledons</taxon>
        <taxon>Gunneridae</taxon>
        <taxon>Pentapetalae</taxon>
        <taxon>asterids</taxon>
        <taxon>campanulids</taxon>
        <taxon>Asterales</taxon>
        <taxon>Asteraceae</taxon>
        <taxon>Asteroideae</taxon>
        <taxon>Anthemideae</taxon>
        <taxon>Anthemidinae</taxon>
        <taxon>Tanacetum</taxon>
    </lineage>
</organism>
<dbReference type="Pfam" id="PF17919">
    <property type="entry name" value="RT_RNaseH_2"/>
    <property type="match status" value="1"/>
</dbReference>
<dbReference type="Pfam" id="PF13456">
    <property type="entry name" value="RVT_3"/>
    <property type="match status" value="1"/>
</dbReference>
<feature type="compositionally biased region" description="Basic and acidic residues" evidence="2">
    <location>
        <begin position="144"/>
        <end position="153"/>
    </location>
</feature>
<reference evidence="6" key="1">
    <citation type="journal article" date="2019" name="Sci. Rep.">
        <title>Draft genome of Tanacetum cinerariifolium, the natural source of mosquito coil.</title>
        <authorList>
            <person name="Yamashiro T."/>
            <person name="Shiraishi A."/>
            <person name="Satake H."/>
            <person name="Nakayama K."/>
        </authorList>
    </citation>
    <scope>NUCLEOTIDE SEQUENCE</scope>
</reference>
<comment type="caution">
    <text evidence="6">The sequence shown here is derived from an EMBL/GenBank/DDBJ whole genome shotgun (WGS) entry which is preliminary data.</text>
</comment>
<dbReference type="InterPro" id="IPR036397">
    <property type="entry name" value="RNaseH_sf"/>
</dbReference>
<dbReference type="InterPro" id="IPR012337">
    <property type="entry name" value="RNaseH-like_sf"/>
</dbReference>
<dbReference type="InterPro" id="IPR002156">
    <property type="entry name" value="RNaseH_domain"/>
</dbReference>
<dbReference type="InterPro" id="IPR043502">
    <property type="entry name" value="DNA/RNA_pol_sf"/>
</dbReference>
<evidence type="ECO:0000259" key="3">
    <source>
        <dbReference type="Pfam" id="PF00078"/>
    </source>
</evidence>
<dbReference type="Gene3D" id="3.30.420.10">
    <property type="entry name" value="Ribonuclease H-like superfamily/Ribonuclease H"/>
    <property type="match status" value="1"/>
</dbReference>
<feature type="domain" description="Reverse transcriptase/retrotransposon-derived protein RNase H-like" evidence="5">
    <location>
        <begin position="731"/>
        <end position="815"/>
    </location>
</feature>
<evidence type="ECO:0000313" key="6">
    <source>
        <dbReference type="EMBL" id="GEU75997.1"/>
    </source>
</evidence>
<sequence length="1216" mass="139116">MRTNEQTPLSQPTSAVRNTLGKEQAPQNLAQQEKLKAVKARLKFEEASQYSESETPNRRRNLKERLGPRDTRTGSEGSEQRRGRSKSSREKGPERRTVFKRLEKGVFHRLGDREKNVPAHSRGSERKSYYSSRRDTKSCYQSSRSKETEIASEKHRHKREYSRRTEAVSESEGSAGGHWKSKPKKQKSSMEDDLSQPWESIPGKLPPTEKCIKDPVEIYNIKQRNEESKEEFMRREVGHTTDECMHLKRKIEEMLKAGKLSHLIKELKQNHGKDQAKIAKKRETSRKDKPLAILMVQPWQKIARKRITQTFSLESVISFPTLGKEDGTEGPMIIEAEMGGHCVHRIYVDEGSSSEILYEHCFNKFHPEIKNQLIPVNTPLVGFSGEIIWPLGQISLLVRIGNEEHSTSARMNFMVVRSPSPYNGIIGRPRSSRIILLECSMVSEPGIPWSAINQVREEKLQVAIHPEHPEQTVTIGSTLTEEGRKELCGLLRCHLDVFAWKPADMTRVPRHIAEHRLNVRERCLPVRQKKRRQAPKRNKAISEEVKNWRMCVDFKDLNKACPKDGYPLPKIDWKVESLCGYPYKCVLDAYKGYHQIKMAEEDEKKTTFITSQGIFCYSKMPFGLKNAGATYQRLVNKAFQKQIGRNLKLNPKKCAFGMREGTFLGYKVDADGLRVSSDKVKAVLDLPSPKCLKDAQKLNGKLASLNIFFVEKSLPFFKTLKTCTKKSDFQWTLEAKWAFKEMKQLIAEISMLTAPKEKEELIMYLAAEKEAISTVLMTEMDGKQVSVYFISRALQGTEINYTPMEKLILALVSARRLLKWRFELGEHDTQYRPRTSVKGQILADFIVEHPEDGAPNTPMEDREELPDPWILFTDGSSCVDGSGAEYEALIAGLRIASQMGIQNLQANMDSKLVANQKADALSKTTSTSFAHLSKQVLVEELREKAIDEKEILAAVEEEGYTWMTPVYEYLTEGILPEEKRKQGLFVVAKALRSGYFWTTMYTDARNLIRECKDCQVYRPVPRNPQEKLTPITSPWPFYKWGIDIAGPFPEGPGKVEEVSHVLWAHRTMIKSSNEETPFSLTYGAEAVIRAEIGMPTLRTAEVDMVKNNEALGISLDLLEEKREQVAIQEARNKAKMEVYYNAKVQSTSFRLGDFVYWNNEASHAKDGGKLRLKWEGPYEVTEALGKGAYRLRDRNGHTLPRTWNICNLKKCYMHEM</sequence>
<evidence type="ECO:0000259" key="4">
    <source>
        <dbReference type="Pfam" id="PF13456"/>
    </source>
</evidence>
<dbReference type="AlphaFoldDB" id="A0A6L2MRK2"/>
<dbReference type="CDD" id="cd01647">
    <property type="entry name" value="RT_LTR"/>
    <property type="match status" value="1"/>
</dbReference>
<dbReference type="SUPFAM" id="SSF56672">
    <property type="entry name" value="DNA/RNA polymerases"/>
    <property type="match status" value="1"/>
</dbReference>